<accession>A0A9J6R8G9</accession>
<dbReference type="SUPFAM" id="SSF56784">
    <property type="entry name" value="HAD-like"/>
    <property type="match status" value="1"/>
</dbReference>
<organism evidence="5 6">
    <name type="scientific">Natronobacillus azotifigens</name>
    <dbReference type="NCBI Taxonomy" id="472978"/>
    <lineage>
        <taxon>Bacteria</taxon>
        <taxon>Bacillati</taxon>
        <taxon>Bacillota</taxon>
        <taxon>Bacilli</taxon>
        <taxon>Bacillales</taxon>
        <taxon>Bacillaceae</taxon>
        <taxon>Natronobacillus</taxon>
    </lineage>
</organism>
<dbReference type="GO" id="GO:0046872">
    <property type="term" value="F:metal ion binding"/>
    <property type="evidence" value="ECO:0007669"/>
    <property type="project" value="UniProtKB-KW"/>
</dbReference>
<dbReference type="Pfam" id="PF00702">
    <property type="entry name" value="Hydrolase"/>
    <property type="match status" value="1"/>
</dbReference>
<comment type="cofactor">
    <cofactor evidence="1">
        <name>Mg(2+)</name>
        <dbReference type="ChEBI" id="CHEBI:18420"/>
    </cofactor>
</comment>
<dbReference type="PRINTS" id="PR00413">
    <property type="entry name" value="HADHALOGNASE"/>
</dbReference>
<evidence type="ECO:0000256" key="3">
    <source>
        <dbReference type="ARBA" id="ARBA00022801"/>
    </source>
</evidence>
<dbReference type="InterPro" id="IPR006549">
    <property type="entry name" value="HAD-SF_hydro_IIIA"/>
</dbReference>
<keyword evidence="6" id="KW-1185">Reference proteome</keyword>
<gene>
    <name evidence="5" type="ORF">OWO01_00065</name>
</gene>
<reference evidence="5" key="1">
    <citation type="submission" date="2022-11" db="EMBL/GenBank/DDBJ databases">
        <title>WGS of Natronobacillus azotifigens 24KS-1, an anaerobic diazotrophic haloalkaliphile from soda-rich habitats.</title>
        <authorList>
            <person name="Sorokin D.Y."/>
            <person name="Merkel A.Y."/>
        </authorList>
    </citation>
    <scope>NUCLEOTIDE SEQUENCE</scope>
    <source>
        <strain evidence="5">24KS-1</strain>
    </source>
</reference>
<dbReference type="RefSeq" id="WP_268778375.1">
    <property type="nucleotide sequence ID" value="NZ_JAPRAT010000001.1"/>
</dbReference>
<dbReference type="PANTHER" id="PTHR46470:SF2">
    <property type="entry name" value="GLYCERALDEHYDE 3-PHOSPHATE PHOSPHATASE"/>
    <property type="match status" value="1"/>
</dbReference>
<protein>
    <submittedName>
        <fullName evidence="5">HAD family hydrolase</fullName>
    </submittedName>
</protein>
<keyword evidence="2" id="KW-0479">Metal-binding</keyword>
<dbReference type="GO" id="GO:0016791">
    <property type="term" value="F:phosphatase activity"/>
    <property type="evidence" value="ECO:0007669"/>
    <property type="project" value="TreeGrafter"/>
</dbReference>
<keyword evidence="3 5" id="KW-0378">Hydrolase</keyword>
<dbReference type="Gene3D" id="1.20.120.710">
    <property type="entry name" value="Haloacid dehalogenase hydrolase-like domain"/>
    <property type="match status" value="1"/>
</dbReference>
<dbReference type="EMBL" id="JAPRAT010000001">
    <property type="protein sequence ID" value="MCZ0701603.1"/>
    <property type="molecule type" value="Genomic_DNA"/>
</dbReference>
<name>A0A9J6R8G9_9BACI</name>
<evidence type="ECO:0000313" key="5">
    <source>
        <dbReference type="EMBL" id="MCZ0701603.1"/>
    </source>
</evidence>
<sequence>MDTIIFDVDDTLYDQALSFHKTCKKIIKKPLTDDEMDQLYRTSRKYSELLFDQSEQGLITERDWQIGRIIHACRDYDIPMDEETATVFHETYVVEQKNITLFPEVMMLLDMLLQQGKRLGILTNGEHHHQSMKIKQLELTNWIPEEHIFISGAIGYAKPNKEVFTFIEKKLNLNPADTIYVGDNYEKDIVGAKQAGWQAIWMNHRKRKLALDEEISPDLEVFNAKELLNTFEK</sequence>
<dbReference type="InterPro" id="IPR051400">
    <property type="entry name" value="HAD-like_hydrolase"/>
</dbReference>
<dbReference type="Proteomes" id="UP001084197">
    <property type="component" value="Unassembled WGS sequence"/>
</dbReference>
<evidence type="ECO:0000256" key="2">
    <source>
        <dbReference type="ARBA" id="ARBA00022723"/>
    </source>
</evidence>
<dbReference type="PANTHER" id="PTHR46470">
    <property type="entry name" value="N-ACYLNEURAMINATE-9-PHOSPHATASE"/>
    <property type="match status" value="1"/>
</dbReference>
<evidence type="ECO:0000256" key="1">
    <source>
        <dbReference type="ARBA" id="ARBA00001946"/>
    </source>
</evidence>
<dbReference type="SFLD" id="SFLDS00003">
    <property type="entry name" value="Haloacid_Dehalogenase"/>
    <property type="match status" value="1"/>
</dbReference>
<dbReference type="Gene3D" id="3.40.50.1000">
    <property type="entry name" value="HAD superfamily/HAD-like"/>
    <property type="match status" value="1"/>
</dbReference>
<dbReference type="GO" id="GO:0044281">
    <property type="term" value="P:small molecule metabolic process"/>
    <property type="evidence" value="ECO:0007669"/>
    <property type="project" value="UniProtKB-ARBA"/>
</dbReference>
<evidence type="ECO:0000256" key="4">
    <source>
        <dbReference type="ARBA" id="ARBA00022842"/>
    </source>
</evidence>
<dbReference type="InterPro" id="IPR023214">
    <property type="entry name" value="HAD_sf"/>
</dbReference>
<dbReference type="NCBIfam" id="TIGR01549">
    <property type="entry name" value="HAD-SF-IA-v1"/>
    <property type="match status" value="1"/>
</dbReference>
<proteinExistence type="predicted"/>
<evidence type="ECO:0000313" key="6">
    <source>
        <dbReference type="Proteomes" id="UP001084197"/>
    </source>
</evidence>
<comment type="caution">
    <text evidence="5">The sequence shown here is derived from an EMBL/GenBank/DDBJ whole genome shotgun (WGS) entry which is preliminary data.</text>
</comment>
<dbReference type="InterPro" id="IPR006439">
    <property type="entry name" value="HAD-SF_hydro_IA"/>
</dbReference>
<dbReference type="InterPro" id="IPR036412">
    <property type="entry name" value="HAD-like_sf"/>
</dbReference>
<dbReference type="SFLD" id="SFLDG01129">
    <property type="entry name" value="C1.5:_HAD__Beta-PGM__Phosphata"/>
    <property type="match status" value="1"/>
</dbReference>
<dbReference type="AlphaFoldDB" id="A0A9J6R8G9"/>
<dbReference type="NCBIfam" id="TIGR01662">
    <property type="entry name" value="HAD-SF-IIIA"/>
    <property type="match status" value="1"/>
</dbReference>
<keyword evidence="4" id="KW-0460">Magnesium</keyword>